<keyword evidence="2" id="KW-0472">Membrane</keyword>
<protein>
    <submittedName>
        <fullName evidence="3">Tetratricopeptide repeat protein</fullName>
    </submittedName>
</protein>
<dbReference type="EMBL" id="JAUFQU010000001">
    <property type="protein sequence ID" value="MDN3707683.1"/>
    <property type="molecule type" value="Genomic_DNA"/>
</dbReference>
<dbReference type="SMART" id="SM00028">
    <property type="entry name" value="TPR"/>
    <property type="match status" value="3"/>
</dbReference>
<evidence type="ECO:0000256" key="1">
    <source>
        <dbReference type="PROSITE-ProRule" id="PRU00339"/>
    </source>
</evidence>
<feature type="repeat" description="TPR" evidence="1">
    <location>
        <begin position="172"/>
        <end position="205"/>
    </location>
</feature>
<name>A0ABT8CT53_9FLAO</name>
<dbReference type="PROSITE" id="PS50005">
    <property type="entry name" value="TPR"/>
    <property type="match status" value="1"/>
</dbReference>
<evidence type="ECO:0000313" key="3">
    <source>
        <dbReference type="EMBL" id="MDN3707683.1"/>
    </source>
</evidence>
<accession>A0ABT8CT53</accession>
<feature type="transmembrane region" description="Helical" evidence="2">
    <location>
        <begin position="56"/>
        <end position="74"/>
    </location>
</feature>
<dbReference type="Gene3D" id="1.25.40.10">
    <property type="entry name" value="Tetratricopeptide repeat domain"/>
    <property type="match status" value="1"/>
</dbReference>
<organism evidence="3 4">
    <name type="scientific">Paenimyroides ceti</name>
    <dbReference type="NCBI Taxonomy" id="395087"/>
    <lineage>
        <taxon>Bacteria</taxon>
        <taxon>Pseudomonadati</taxon>
        <taxon>Bacteroidota</taxon>
        <taxon>Flavobacteriia</taxon>
        <taxon>Flavobacteriales</taxon>
        <taxon>Flavobacteriaceae</taxon>
        <taxon>Paenimyroides</taxon>
    </lineage>
</organism>
<keyword evidence="4" id="KW-1185">Reference proteome</keyword>
<keyword evidence="2" id="KW-1133">Transmembrane helix</keyword>
<dbReference type="InterPro" id="IPR011990">
    <property type="entry name" value="TPR-like_helical_dom_sf"/>
</dbReference>
<dbReference type="Proteomes" id="UP001242368">
    <property type="component" value="Unassembled WGS sequence"/>
</dbReference>
<sequence length="256" mass="28132">MATYNKRGYKAPKPVDENGAETEFVNGQESETAEVFNTLDSKAAKIGGWFTRNQKGIFAVIGVLAVAAVGYLGYQHFILEPKEDKAANEMFQAQEYFNQAINGTSNDSLFNLALNGGEGKLGFLGIAEAYSGTQSASLANYYAGISYLNMGKYKEAIQYLEKFSSKDLILQSMAYGAIGDAFSELNQKEDALDYYKKAATHKQNDFSTPRYAFKAGLVALDLGKKDEALKLFNDIKTNYKTTVEGSNIDFYIGLAE</sequence>
<evidence type="ECO:0000313" key="4">
    <source>
        <dbReference type="Proteomes" id="UP001242368"/>
    </source>
</evidence>
<keyword evidence="2" id="KW-0812">Transmembrane</keyword>
<comment type="caution">
    <text evidence="3">The sequence shown here is derived from an EMBL/GenBank/DDBJ whole genome shotgun (WGS) entry which is preliminary data.</text>
</comment>
<dbReference type="Pfam" id="PF13174">
    <property type="entry name" value="TPR_6"/>
    <property type="match status" value="1"/>
</dbReference>
<dbReference type="RefSeq" id="WP_290363647.1">
    <property type="nucleotide sequence ID" value="NZ_JAUFQU010000001.1"/>
</dbReference>
<gene>
    <name evidence="3" type="ORF">QW060_11170</name>
</gene>
<keyword evidence="1" id="KW-0802">TPR repeat</keyword>
<reference evidence="4" key="1">
    <citation type="journal article" date="2019" name="Int. J. Syst. Evol. Microbiol.">
        <title>The Global Catalogue of Microorganisms (GCM) 10K type strain sequencing project: providing services to taxonomists for standard genome sequencing and annotation.</title>
        <authorList>
            <consortium name="The Broad Institute Genomics Platform"/>
            <consortium name="The Broad Institute Genome Sequencing Center for Infectious Disease"/>
            <person name="Wu L."/>
            <person name="Ma J."/>
        </authorList>
    </citation>
    <scope>NUCLEOTIDE SEQUENCE [LARGE SCALE GENOMIC DNA]</scope>
    <source>
        <strain evidence="4">CECT 7184</strain>
    </source>
</reference>
<proteinExistence type="predicted"/>
<dbReference type="SUPFAM" id="SSF48452">
    <property type="entry name" value="TPR-like"/>
    <property type="match status" value="1"/>
</dbReference>
<dbReference type="InterPro" id="IPR019734">
    <property type="entry name" value="TPR_rpt"/>
</dbReference>
<evidence type="ECO:0000256" key="2">
    <source>
        <dbReference type="SAM" id="Phobius"/>
    </source>
</evidence>
<dbReference type="Pfam" id="PF13432">
    <property type="entry name" value="TPR_16"/>
    <property type="match status" value="1"/>
</dbReference>